<dbReference type="InterPro" id="IPR058240">
    <property type="entry name" value="rSAM_sf"/>
</dbReference>
<dbReference type="SFLD" id="SFLDG01084">
    <property type="entry name" value="Uncharacterised_Radical_SAM_Su"/>
    <property type="match status" value="1"/>
</dbReference>
<protein>
    <recommendedName>
        <fullName evidence="5">Radical SAM core domain-containing protein</fullName>
    </recommendedName>
</protein>
<dbReference type="SMART" id="SM00729">
    <property type="entry name" value="Elp3"/>
    <property type="match status" value="1"/>
</dbReference>
<evidence type="ECO:0000256" key="2">
    <source>
        <dbReference type="ARBA" id="ARBA00023004"/>
    </source>
</evidence>
<dbReference type="NCBIfam" id="NF033668">
    <property type="entry name" value="rSAM_PA0069"/>
    <property type="match status" value="1"/>
</dbReference>
<evidence type="ECO:0000259" key="5">
    <source>
        <dbReference type="PROSITE" id="PS51918"/>
    </source>
</evidence>
<dbReference type="OrthoDB" id="9785699at2"/>
<evidence type="ECO:0000256" key="4">
    <source>
        <dbReference type="SAM" id="MobiDB-lite"/>
    </source>
</evidence>
<dbReference type="CDD" id="cd01335">
    <property type="entry name" value="Radical_SAM"/>
    <property type="match status" value="1"/>
</dbReference>
<evidence type="ECO:0000313" key="6">
    <source>
        <dbReference type="EMBL" id="CBK41910.1"/>
    </source>
</evidence>
<dbReference type="GO" id="GO:0003824">
    <property type="term" value="F:catalytic activity"/>
    <property type="evidence" value="ECO:0007669"/>
    <property type="project" value="InterPro"/>
</dbReference>
<keyword evidence="3" id="KW-0411">Iron-sulfur</keyword>
<dbReference type="STRING" id="330214.NIDE2194"/>
<keyword evidence="1" id="KW-0479">Metal-binding</keyword>
<feature type="domain" description="Radical SAM core" evidence="5">
    <location>
        <begin position="56"/>
        <end position="298"/>
    </location>
</feature>
<dbReference type="KEGG" id="nde:NIDE2194"/>
<dbReference type="PANTHER" id="PTHR43432:SF3">
    <property type="entry name" value="SLR0285 PROTEIN"/>
    <property type="match status" value="1"/>
</dbReference>
<gene>
    <name evidence="6" type="ORF">NIDE2194</name>
</gene>
<dbReference type="SFLD" id="SFLDS00029">
    <property type="entry name" value="Radical_SAM"/>
    <property type="match status" value="1"/>
</dbReference>
<evidence type="ECO:0000256" key="1">
    <source>
        <dbReference type="ARBA" id="ARBA00022723"/>
    </source>
</evidence>
<dbReference type="Pfam" id="PF04055">
    <property type="entry name" value="Radical_SAM"/>
    <property type="match status" value="1"/>
</dbReference>
<feature type="region of interest" description="Disordered" evidence="4">
    <location>
        <begin position="329"/>
        <end position="355"/>
    </location>
</feature>
<organism evidence="6 7">
    <name type="scientific">Nitrospira defluvii</name>
    <dbReference type="NCBI Taxonomy" id="330214"/>
    <lineage>
        <taxon>Bacteria</taxon>
        <taxon>Pseudomonadati</taxon>
        <taxon>Nitrospirota</taxon>
        <taxon>Nitrospiria</taxon>
        <taxon>Nitrospirales</taxon>
        <taxon>Nitrospiraceae</taxon>
        <taxon>Nitrospira</taxon>
    </lineage>
</organism>
<dbReference type="GO" id="GO:0051536">
    <property type="term" value="F:iron-sulfur cluster binding"/>
    <property type="evidence" value="ECO:0007669"/>
    <property type="project" value="UniProtKB-KW"/>
</dbReference>
<name>D8PFA1_9BACT</name>
<dbReference type="EMBL" id="FP929003">
    <property type="protein sequence ID" value="CBK41910.1"/>
    <property type="molecule type" value="Genomic_DNA"/>
</dbReference>
<dbReference type="InterPro" id="IPR006638">
    <property type="entry name" value="Elp3/MiaA/NifB-like_rSAM"/>
</dbReference>
<sequence length="355" mass="40061">MTTGGEGGTIAAVKLVANPPNRFESTQRERLEPSSRVEIQLFEDDTYQILSRNDSPDLPFRWSVNPYRGCFHACAYCYARPSHEYWGFGAGTDFESKIVLKRRAADLLKQAFEKQSWDGELIVFSGNTDCYQPIESTLGLTRACLEICAAYRNPVGIITKGALPVRDIDVFKQLQEQAWIRVYFSIAFADDETARLVEPQAPTVSKRFETMRILSEAGIPTGISVAPIIPGLNEEAIPELLSRAKSAGAASATCSVLRLPGQVETVFLDRMREAFPDRISKIIHRLQEVRGGKLSEGEFFSRHHGNGTYWRCVEQLFDVGRRRNGFIEDDRPVPRTFRRPNAQQSLFDEEESRES</sequence>
<dbReference type="InterPro" id="IPR040086">
    <property type="entry name" value="MJ0683-like"/>
</dbReference>
<dbReference type="InterPro" id="IPR007197">
    <property type="entry name" value="rSAM"/>
</dbReference>
<dbReference type="PROSITE" id="PS51918">
    <property type="entry name" value="RADICAL_SAM"/>
    <property type="match status" value="1"/>
</dbReference>
<dbReference type="GO" id="GO:0046872">
    <property type="term" value="F:metal ion binding"/>
    <property type="evidence" value="ECO:0007669"/>
    <property type="project" value="UniProtKB-KW"/>
</dbReference>
<proteinExistence type="predicted"/>
<evidence type="ECO:0000313" key="7">
    <source>
        <dbReference type="Proteomes" id="UP000001660"/>
    </source>
</evidence>
<dbReference type="SUPFAM" id="SSF102114">
    <property type="entry name" value="Radical SAM enzymes"/>
    <property type="match status" value="1"/>
</dbReference>
<dbReference type="Gene3D" id="3.80.30.30">
    <property type="match status" value="1"/>
</dbReference>
<accession>D8PFA1</accession>
<keyword evidence="2" id="KW-0408">Iron</keyword>
<keyword evidence="7" id="KW-1185">Reference proteome</keyword>
<dbReference type="HOGENOM" id="CLU_015525_0_0_0"/>
<evidence type="ECO:0000256" key="3">
    <source>
        <dbReference type="ARBA" id="ARBA00023014"/>
    </source>
</evidence>
<reference evidence="6 7" key="1">
    <citation type="journal article" date="2010" name="Proc. Natl. Acad. Sci. U.S.A.">
        <title>A Nitrospira metagenome illuminates the physiology and evolution of globally important nitrite-oxidizing bacteria.</title>
        <authorList>
            <person name="Lucker S."/>
            <person name="Wagner M."/>
            <person name="Maixner F."/>
            <person name="Pelletier E."/>
            <person name="Koch H."/>
            <person name="Vacherie B."/>
            <person name="Rattei T."/>
            <person name="Sinninghe Damste J."/>
            <person name="Spieck E."/>
            <person name="Le Paslier D."/>
            <person name="Daims H."/>
        </authorList>
    </citation>
    <scope>NUCLEOTIDE SEQUENCE [LARGE SCALE GENOMIC DNA]</scope>
</reference>
<dbReference type="eggNOG" id="COG1533">
    <property type="taxonomic scope" value="Bacteria"/>
</dbReference>
<dbReference type="AlphaFoldDB" id="D8PFA1"/>
<dbReference type="Proteomes" id="UP000001660">
    <property type="component" value="Chromosome"/>
</dbReference>
<dbReference type="PANTHER" id="PTHR43432">
    <property type="entry name" value="SLR0285 PROTEIN"/>
    <property type="match status" value="1"/>
</dbReference>